<sequence>MDSSALSNPRLMALIEEEKKRAMANELVAKLTFVCWDKCVTGSVGSSLSRSETSCLSNCAKRFAEVKMMALQRFTTTGRG</sequence>
<dbReference type="Gene3D" id="1.10.287.810">
    <property type="entry name" value="Mitochondrial import inner membrane translocase subunit tim13 like domains"/>
    <property type="match status" value="1"/>
</dbReference>
<keyword evidence="1" id="KW-0813">Transport</keyword>
<dbReference type="GO" id="GO:0005743">
    <property type="term" value="C:mitochondrial inner membrane"/>
    <property type="evidence" value="ECO:0007669"/>
    <property type="project" value="UniProtKB-SubCell"/>
</dbReference>
<evidence type="ECO:0000313" key="4">
    <source>
        <dbReference type="Proteomes" id="UP000251960"/>
    </source>
</evidence>
<comment type="subcellular location">
    <subcellularLocation>
        <location evidence="1">Mitochondrion inner membrane</location>
        <topology evidence="1">Peripheral membrane protein</topology>
        <orientation evidence="1">Intermembrane side</orientation>
    </subcellularLocation>
</comment>
<comment type="function">
    <text evidence="1">Mitochondrial intermembrane chaperone that participates in the import and insertion of some multi-pass transmembrane proteins into the mitochondrial inner membrane. Also required for the transfer of beta-barrel precursors from the TOM complex to the sorting and assembly machinery (SAM complex) of the outer membrane. Acts as a chaperone-like protein that protects the hydrophobic precursors from aggregation and guide them through the mitochondrial intermembrane space.</text>
</comment>
<keyword evidence="1" id="KW-1015">Disulfide bond</keyword>
<dbReference type="SMR" id="A0A3L6FMW8"/>
<protein>
    <recommendedName>
        <fullName evidence="1">Mitochondrial import inner membrane translocase subunit</fullName>
    </recommendedName>
</protein>
<evidence type="ECO:0000259" key="2">
    <source>
        <dbReference type="Pfam" id="PF02953"/>
    </source>
</evidence>
<keyword evidence="1" id="KW-0496">Mitochondrion</keyword>
<organism evidence="3 4">
    <name type="scientific">Zea mays</name>
    <name type="common">Maize</name>
    <dbReference type="NCBI Taxonomy" id="4577"/>
    <lineage>
        <taxon>Eukaryota</taxon>
        <taxon>Viridiplantae</taxon>
        <taxon>Streptophyta</taxon>
        <taxon>Embryophyta</taxon>
        <taxon>Tracheophyta</taxon>
        <taxon>Spermatophyta</taxon>
        <taxon>Magnoliopsida</taxon>
        <taxon>Liliopsida</taxon>
        <taxon>Poales</taxon>
        <taxon>Poaceae</taxon>
        <taxon>PACMAD clade</taxon>
        <taxon>Panicoideae</taxon>
        <taxon>Andropogonodae</taxon>
        <taxon>Andropogoneae</taxon>
        <taxon>Tripsacinae</taxon>
        <taxon>Zea</taxon>
    </lineage>
</organism>
<name>A0A3L6FMW8_MAIZE</name>
<dbReference type="SUPFAM" id="SSF144122">
    <property type="entry name" value="Tim10-like"/>
    <property type="match status" value="1"/>
</dbReference>
<dbReference type="EMBL" id="NCVQ01000004">
    <property type="protein sequence ID" value="PWZ33057.1"/>
    <property type="molecule type" value="Genomic_DNA"/>
</dbReference>
<keyword evidence="1" id="KW-0653">Protein transport</keyword>
<dbReference type="OrthoDB" id="344165at2759"/>
<dbReference type="InterPro" id="IPR004217">
    <property type="entry name" value="Tim10-like"/>
</dbReference>
<proteinExistence type="inferred from homology"/>
<keyword evidence="1" id="KW-0472">Membrane</keyword>
<comment type="similarity">
    <text evidence="1">Belongs to the small Tim family.</text>
</comment>
<reference evidence="3 4" key="1">
    <citation type="journal article" date="2018" name="Nat. Genet.">
        <title>Extensive intraspecific gene order and gene structural variations between Mo17 and other maize genomes.</title>
        <authorList>
            <person name="Sun S."/>
            <person name="Zhou Y."/>
            <person name="Chen J."/>
            <person name="Shi J."/>
            <person name="Zhao H."/>
            <person name="Zhao H."/>
            <person name="Song W."/>
            <person name="Zhang M."/>
            <person name="Cui Y."/>
            <person name="Dong X."/>
            <person name="Liu H."/>
            <person name="Ma X."/>
            <person name="Jiao Y."/>
            <person name="Wang B."/>
            <person name="Wei X."/>
            <person name="Stein J.C."/>
            <person name="Glaubitz J.C."/>
            <person name="Lu F."/>
            <person name="Yu G."/>
            <person name="Liang C."/>
            <person name="Fengler K."/>
            <person name="Li B."/>
            <person name="Rafalski A."/>
            <person name="Schnable P.S."/>
            <person name="Ware D.H."/>
            <person name="Buckler E.S."/>
            <person name="Lai J."/>
        </authorList>
    </citation>
    <scope>NUCLEOTIDE SEQUENCE [LARGE SCALE GENOMIC DNA]</scope>
    <source>
        <strain evidence="4">cv. Missouri 17</strain>
        <tissue evidence="3">Seedling</tissue>
    </source>
</reference>
<dbReference type="OMA" id="VCFDKCV"/>
<evidence type="ECO:0000256" key="1">
    <source>
        <dbReference type="RuleBase" id="RU367043"/>
    </source>
</evidence>
<dbReference type="AlphaFoldDB" id="A0A3L6FMW8"/>
<dbReference type="ExpressionAtlas" id="A0A3L6FMW8">
    <property type="expression patterns" value="baseline and differential"/>
</dbReference>
<dbReference type="KEGG" id="zma:100280763"/>
<evidence type="ECO:0000313" key="3">
    <source>
        <dbReference type="EMBL" id="PWZ33057.1"/>
    </source>
</evidence>
<dbReference type="Pfam" id="PF02953">
    <property type="entry name" value="zf-Tim10_DDP"/>
    <property type="match status" value="1"/>
</dbReference>
<keyword evidence="1" id="KW-0811">Translocation</keyword>
<accession>A0A3L6FMW8</accession>
<comment type="subunit">
    <text evidence="1">Heterohexamer.</text>
</comment>
<keyword evidence="1" id="KW-0999">Mitochondrion inner membrane</keyword>
<dbReference type="Proteomes" id="UP000251960">
    <property type="component" value="Chromosome 3"/>
</dbReference>
<feature type="domain" description="Tim10-like" evidence="2">
    <location>
        <begin position="15"/>
        <end position="75"/>
    </location>
</feature>
<keyword evidence="1" id="KW-0143">Chaperone</keyword>
<comment type="caution">
    <text evidence="3">The sequence shown here is derived from an EMBL/GenBank/DDBJ whole genome shotgun (WGS) entry which is preliminary data.</text>
</comment>
<gene>
    <name evidence="3" type="primary">TIM8_1</name>
    <name evidence="3" type="ORF">Zm00014a_004389</name>
</gene>
<comment type="domain">
    <text evidence="1">The twin CX3C motif contains 4 conserved Cys residues that form 2 disulfide bonds in the mitochondrial intermembrane space.</text>
</comment>
<dbReference type="InterPro" id="IPR035427">
    <property type="entry name" value="Tim10-like_dom_sf"/>
</dbReference>
<dbReference type="GO" id="GO:0015031">
    <property type="term" value="P:protein transport"/>
    <property type="evidence" value="ECO:0007669"/>
    <property type="project" value="UniProtKB-KW"/>
</dbReference>